<dbReference type="InterPro" id="IPR015422">
    <property type="entry name" value="PyrdxlP-dep_Trfase_small"/>
</dbReference>
<accession>A0A4P6YTX0</accession>
<keyword evidence="4 6" id="KW-0808">Transferase</keyword>
<gene>
    <name evidence="8" type="ORF">EQG49_06955</name>
</gene>
<dbReference type="PANTHER" id="PTHR46383">
    <property type="entry name" value="ASPARTATE AMINOTRANSFERASE"/>
    <property type="match status" value="1"/>
</dbReference>
<dbReference type="GO" id="GO:0030170">
    <property type="term" value="F:pyridoxal phosphate binding"/>
    <property type="evidence" value="ECO:0007669"/>
    <property type="project" value="InterPro"/>
</dbReference>
<dbReference type="Gene3D" id="3.40.640.10">
    <property type="entry name" value="Type I PLP-dependent aspartate aminotransferase-like (Major domain)"/>
    <property type="match status" value="1"/>
</dbReference>
<dbReference type="SUPFAM" id="SSF53383">
    <property type="entry name" value="PLP-dependent transferases"/>
    <property type="match status" value="1"/>
</dbReference>
<reference evidence="9" key="1">
    <citation type="submission" date="2019-03" db="EMBL/GenBank/DDBJ databases">
        <title>Weissella sp. 26KH-42 Genome sequencing.</title>
        <authorList>
            <person name="Heo J."/>
            <person name="Kim S.-J."/>
            <person name="Kim J.-S."/>
            <person name="Hong S.-B."/>
            <person name="Kwon S.-W."/>
        </authorList>
    </citation>
    <scope>NUCLEOTIDE SEQUENCE [LARGE SCALE GENOMIC DNA]</scope>
    <source>
        <strain evidence="9">26KH-42</strain>
    </source>
</reference>
<dbReference type="EMBL" id="CP037940">
    <property type="protein sequence ID" value="QBO36214.1"/>
    <property type="molecule type" value="Genomic_DNA"/>
</dbReference>
<dbReference type="InterPro" id="IPR015424">
    <property type="entry name" value="PyrdxlP-dep_Trfase"/>
</dbReference>
<dbReference type="PANTHER" id="PTHR46383:SF4">
    <property type="entry name" value="AMINOTRANSFERASE"/>
    <property type="match status" value="1"/>
</dbReference>
<dbReference type="Proteomes" id="UP000292886">
    <property type="component" value="Chromosome"/>
</dbReference>
<dbReference type="PROSITE" id="PS00105">
    <property type="entry name" value="AA_TRANSFER_CLASS_1"/>
    <property type="match status" value="1"/>
</dbReference>
<organism evidence="8 9">
    <name type="scientific">Periweissella cryptocerci</name>
    <dbReference type="NCBI Taxonomy" id="2506420"/>
    <lineage>
        <taxon>Bacteria</taxon>
        <taxon>Bacillati</taxon>
        <taxon>Bacillota</taxon>
        <taxon>Bacilli</taxon>
        <taxon>Lactobacillales</taxon>
        <taxon>Lactobacillaceae</taxon>
        <taxon>Periweissella</taxon>
    </lineage>
</organism>
<sequence length="401" mass="43075">MPTTRESLLTKLNTRLNLVGPSDILAFNAEIAKLPDMVNLTLGEPDFNTPEHVKQAAIASIANDESHYAASNGTLSLREAAANFLATKYNLDYDANTELIVTIGATEAIYTALASVLNAGDKVIIPTPIFPLYIPITLVNGGTPVFVNTTANGFVLSPEMLEAAIAEHGDAIKAVVLNFPSNPTGVTYSAADLQALAAVLEKHDIFVISDEIYSELTYEAKHVSMAQYLPAQTILINGVSKSHAMTGYRIGIMAAPAAITQQLGKIHQFTITTAVNAAMAAAEEAFKHGMDDAQPMKIEYQKRRDYVYDQLLQLGFEVAKPAGAFYLFAKIPAGLNQISMEFARDLATKNHLAIIPGGSFGPGGEGYIRISYAASMTQLTAAMQRLTAYVTENQKVVIAND</sequence>
<dbReference type="InterPro" id="IPR004838">
    <property type="entry name" value="NHTrfase_class1_PyrdxlP-BS"/>
</dbReference>
<dbReference type="InterPro" id="IPR050596">
    <property type="entry name" value="AspAT/PAT-like"/>
</dbReference>
<dbReference type="OrthoDB" id="9802328at2"/>
<evidence type="ECO:0000259" key="7">
    <source>
        <dbReference type="Pfam" id="PF00155"/>
    </source>
</evidence>
<dbReference type="KEGG" id="wei:EQG49_06955"/>
<evidence type="ECO:0000256" key="2">
    <source>
        <dbReference type="ARBA" id="ARBA00007441"/>
    </source>
</evidence>
<evidence type="ECO:0000256" key="5">
    <source>
        <dbReference type="ARBA" id="ARBA00022898"/>
    </source>
</evidence>
<dbReference type="RefSeq" id="WP_133363292.1">
    <property type="nucleotide sequence ID" value="NZ_CP037940.1"/>
</dbReference>
<comment type="cofactor">
    <cofactor evidence="1 6">
        <name>pyridoxal 5'-phosphate</name>
        <dbReference type="ChEBI" id="CHEBI:597326"/>
    </cofactor>
</comment>
<feature type="domain" description="Aminotransferase class I/classII large" evidence="7">
    <location>
        <begin position="36"/>
        <end position="382"/>
    </location>
</feature>
<evidence type="ECO:0000256" key="3">
    <source>
        <dbReference type="ARBA" id="ARBA00022576"/>
    </source>
</evidence>
<dbReference type="Gene3D" id="3.90.1150.10">
    <property type="entry name" value="Aspartate Aminotransferase, domain 1"/>
    <property type="match status" value="1"/>
</dbReference>
<comment type="similarity">
    <text evidence="2 6">Belongs to the class-I pyridoxal-phosphate-dependent aminotransferase family.</text>
</comment>
<evidence type="ECO:0000313" key="9">
    <source>
        <dbReference type="Proteomes" id="UP000292886"/>
    </source>
</evidence>
<keyword evidence="9" id="KW-1185">Reference proteome</keyword>
<evidence type="ECO:0000313" key="8">
    <source>
        <dbReference type="EMBL" id="QBO36214.1"/>
    </source>
</evidence>
<keyword evidence="5" id="KW-0663">Pyridoxal phosphate</keyword>
<evidence type="ECO:0000256" key="4">
    <source>
        <dbReference type="ARBA" id="ARBA00022679"/>
    </source>
</evidence>
<dbReference type="EC" id="2.6.1.-" evidence="6"/>
<dbReference type="AlphaFoldDB" id="A0A4P6YTX0"/>
<dbReference type="InterPro" id="IPR004839">
    <property type="entry name" value="Aminotransferase_I/II_large"/>
</dbReference>
<dbReference type="CDD" id="cd00609">
    <property type="entry name" value="AAT_like"/>
    <property type="match status" value="1"/>
</dbReference>
<protein>
    <recommendedName>
        <fullName evidence="6">Aminotransferase</fullName>
        <ecNumber evidence="6">2.6.1.-</ecNumber>
    </recommendedName>
</protein>
<keyword evidence="3 6" id="KW-0032">Aminotransferase</keyword>
<dbReference type="GO" id="GO:0008483">
    <property type="term" value="F:transaminase activity"/>
    <property type="evidence" value="ECO:0007669"/>
    <property type="project" value="UniProtKB-KW"/>
</dbReference>
<dbReference type="GO" id="GO:0006520">
    <property type="term" value="P:amino acid metabolic process"/>
    <property type="evidence" value="ECO:0007669"/>
    <property type="project" value="InterPro"/>
</dbReference>
<dbReference type="Pfam" id="PF00155">
    <property type="entry name" value="Aminotran_1_2"/>
    <property type="match status" value="1"/>
</dbReference>
<name>A0A4P6YTX0_9LACO</name>
<evidence type="ECO:0000256" key="6">
    <source>
        <dbReference type="RuleBase" id="RU000481"/>
    </source>
</evidence>
<dbReference type="InterPro" id="IPR015421">
    <property type="entry name" value="PyrdxlP-dep_Trfase_major"/>
</dbReference>
<evidence type="ECO:0000256" key="1">
    <source>
        <dbReference type="ARBA" id="ARBA00001933"/>
    </source>
</evidence>
<proteinExistence type="inferred from homology"/>